<dbReference type="EMBL" id="FQZN01000053">
    <property type="protein sequence ID" value="SHJ73380.1"/>
    <property type="molecule type" value="Genomic_DNA"/>
</dbReference>
<dbReference type="InterPro" id="IPR001270">
    <property type="entry name" value="ClpA/B"/>
</dbReference>
<dbReference type="GO" id="GO:0009360">
    <property type="term" value="C:DNA polymerase III complex"/>
    <property type="evidence" value="ECO:0007669"/>
    <property type="project" value="InterPro"/>
</dbReference>
<dbReference type="AlphaFoldDB" id="A0A1M6LQE1"/>
<keyword evidence="3 11" id="KW-0548">Nucleotidyltransferase</keyword>
<protein>
    <recommendedName>
        <fullName evidence="11">DNA polymerase III subunit gamma/tau</fullName>
        <ecNumber evidence="11">2.7.7.7</ecNumber>
    </recommendedName>
</protein>
<dbReference type="NCBIfam" id="TIGR01128">
    <property type="entry name" value="holA"/>
    <property type="match status" value="1"/>
</dbReference>
<dbReference type="InterPro" id="IPR005790">
    <property type="entry name" value="DNA_polIII_delta"/>
</dbReference>
<dbReference type="PANTHER" id="PTHR11669:SF0">
    <property type="entry name" value="PROTEIN STICHEL-LIKE 2"/>
    <property type="match status" value="1"/>
</dbReference>
<dbReference type="InterPro" id="IPR003593">
    <property type="entry name" value="AAA+_ATPase"/>
</dbReference>
<dbReference type="InterPro" id="IPR045085">
    <property type="entry name" value="HLD_clamp_pol_III_gamma_tau"/>
</dbReference>
<comment type="similarity">
    <text evidence="1 11">Belongs to the DnaX/STICHEL family.</text>
</comment>
<dbReference type="PANTHER" id="PTHR11669">
    <property type="entry name" value="REPLICATION FACTOR C / DNA POLYMERASE III GAMMA-TAU SUBUNIT"/>
    <property type="match status" value="1"/>
</dbReference>
<name>A0A1M6LQE1_9BACE</name>
<dbReference type="NCBIfam" id="NF004046">
    <property type="entry name" value="PRK05563.1"/>
    <property type="match status" value="1"/>
</dbReference>
<keyword evidence="8 11" id="KW-0067">ATP-binding</keyword>
<dbReference type="InterPro" id="IPR027417">
    <property type="entry name" value="P-loop_NTPase"/>
</dbReference>
<evidence type="ECO:0000256" key="8">
    <source>
        <dbReference type="ARBA" id="ARBA00022840"/>
    </source>
</evidence>
<keyword evidence="5" id="KW-0479">Metal-binding</keyword>
<keyword evidence="2 11" id="KW-0808">Transferase</keyword>
<dbReference type="InterPro" id="IPR050238">
    <property type="entry name" value="DNA_Rep/Repair_Clamp_Loader"/>
</dbReference>
<dbReference type="GO" id="GO:0006261">
    <property type="term" value="P:DNA-templated DNA replication"/>
    <property type="evidence" value="ECO:0007669"/>
    <property type="project" value="TreeGrafter"/>
</dbReference>
<dbReference type="Gene3D" id="3.40.50.300">
    <property type="entry name" value="P-loop containing nucleotide triphosphate hydrolases"/>
    <property type="match status" value="1"/>
</dbReference>
<evidence type="ECO:0000256" key="11">
    <source>
        <dbReference type="RuleBase" id="RU364063"/>
    </source>
</evidence>
<evidence type="ECO:0000256" key="2">
    <source>
        <dbReference type="ARBA" id="ARBA00022679"/>
    </source>
</evidence>
<comment type="catalytic activity">
    <reaction evidence="10 11">
        <text>DNA(n) + a 2'-deoxyribonucleoside 5'-triphosphate = DNA(n+1) + diphosphate</text>
        <dbReference type="Rhea" id="RHEA:22508"/>
        <dbReference type="Rhea" id="RHEA-COMP:17339"/>
        <dbReference type="Rhea" id="RHEA-COMP:17340"/>
        <dbReference type="ChEBI" id="CHEBI:33019"/>
        <dbReference type="ChEBI" id="CHEBI:61560"/>
        <dbReference type="ChEBI" id="CHEBI:173112"/>
        <dbReference type="EC" id="2.7.7.7"/>
    </reaction>
</comment>
<dbReference type="CDD" id="cd00009">
    <property type="entry name" value="AAA"/>
    <property type="match status" value="1"/>
</dbReference>
<dbReference type="PRINTS" id="PR00300">
    <property type="entry name" value="CLPPROTEASEA"/>
</dbReference>
<comment type="function">
    <text evidence="11">DNA polymerase III is a complex, multichain enzyme responsible for most of the replicative synthesis in bacteria. This DNA polymerase also exhibits 3' to 5' exonuclease activity.</text>
</comment>
<dbReference type="Gene3D" id="1.20.272.10">
    <property type="match status" value="1"/>
</dbReference>
<dbReference type="EC" id="2.7.7.7" evidence="11"/>
<sequence>MENYIVSARKYRPTTFESVVGQRALTTTLKNAIATGKLAHAYLFCGPRGVGKTTCARIFAKTINCMSPTADGEACNQCESCTAFNEQRSYNIHELDAASNNSVDDIRQLVEQVRIPPQIGKYKVYIIDEVHMLSASAFNAFLKTLEEPPRHAIFILATTEKHKILPTILSRCQIYDFNRINVDDTVAHLAYVASKEGITAEPEALNVIALKADGGMRDALSIFDQVVSFTGGHISYKSVIENLNVLDYEYYFRLTDHFLANQVGDALLLLNDVLNKGFDASHFVTGLSSHFRDLLVSKDPATLALLEVGASIRERYQAQAQKCPLPFLYRAMKLCNDCDLNYRASKNKRLLVELTLIQVAQLTAEGDDVSGGRSPKQSIKPIFSQPAAAQQPQAATAMPQAQATTNAAPARPQPAQQAPAAQAAPASPQSQQPFGSQAAMRPTPTAVLMAQGKEEKKIPVMKMSGLGVSIKHPRIDEEKKQTSETIAQQNTQPEEDFIFNEKDVNYYWQEYAGRLPQEQTALAKRMQVIRLAMLDAVTFEAVVENEIAAKEFTDLIPTLQGYLRKRLKNSKATMTVRVSAPTEKVRAYSRVEKFQLMAQKNNALLQLKDEFGLELY</sequence>
<feature type="domain" description="AAA+ ATPase" evidence="13">
    <location>
        <begin position="38"/>
        <end position="181"/>
    </location>
</feature>
<evidence type="ECO:0000256" key="9">
    <source>
        <dbReference type="ARBA" id="ARBA00022932"/>
    </source>
</evidence>
<proteinExistence type="inferred from homology"/>
<reference evidence="15" key="1">
    <citation type="submission" date="2016-11" db="EMBL/GenBank/DDBJ databases">
        <authorList>
            <person name="Varghese N."/>
            <person name="Submissions S."/>
        </authorList>
    </citation>
    <scope>NUCLEOTIDE SEQUENCE [LARGE SCALE GENOMIC DNA]</scope>
    <source>
        <strain evidence="15">DSM 26884</strain>
    </source>
</reference>
<feature type="compositionally biased region" description="Low complexity" evidence="12">
    <location>
        <begin position="385"/>
        <end position="439"/>
    </location>
</feature>
<dbReference type="NCBIfam" id="NF011531">
    <property type="entry name" value="PRK14971.1"/>
    <property type="match status" value="1"/>
</dbReference>
<dbReference type="eggNOG" id="COG2812">
    <property type="taxonomic scope" value="Bacteria"/>
</dbReference>
<dbReference type="GO" id="GO:0005524">
    <property type="term" value="F:ATP binding"/>
    <property type="evidence" value="ECO:0007669"/>
    <property type="project" value="UniProtKB-KW"/>
</dbReference>
<dbReference type="Proteomes" id="UP000184192">
    <property type="component" value="Unassembled WGS sequence"/>
</dbReference>
<evidence type="ECO:0000256" key="4">
    <source>
        <dbReference type="ARBA" id="ARBA00022705"/>
    </source>
</evidence>
<dbReference type="InterPro" id="IPR022754">
    <property type="entry name" value="DNA_pol_III_gamma-3"/>
</dbReference>
<dbReference type="SUPFAM" id="SSF48019">
    <property type="entry name" value="post-AAA+ oligomerization domain-like"/>
    <property type="match status" value="1"/>
</dbReference>
<keyword evidence="7" id="KW-0862">Zinc</keyword>
<evidence type="ECO:0000313" key="14">
    <source>
        <dbReference type="EMBL" id="SHJ73380.1"/>
    </source>
</evidence>
<dbReference type="SMART" id="SM00382">
    <property type="entry name" value="AAA"/>
    <property type="match status" value="1"/>
</dbReference>
<organism evidence="14 15">
    <name type="scientific">Bacteroides stercorirosoris</name>
    <dbReference type="NCBI Taxonomy" id="871324"/>
    <lineage>
        <taxon>Bacteria</taxon>
        <taxon>Pseudomonadati</taxon>
        <taxon>Bacteroidota</taxon>
        <taxon>Bacteroidia</taxon>
        <taxon>Bacteroidales</taxon>
        <taxon>Bacteroidaceae</taxon>
        <taxon>Bacteroides</taxon>
    </lineage>
</organism>
<evidence type="ECO:0000256" key="10">
    <source>
        <dbReference type="ARBA" id="ARBA00049244"/>
    </source>
</evidence>
<evidence type="ECO:0000256" key="5">
    <source>
        <dbReference type="ARBA" id="ARBA00022723"/>
    </source>
</evidence>
<keyword evidence="4 11" id="KW-0235">DNA replication</keyword>
<dbReference type="Pfam" id="PF12169">
    <property type="entry name" value="DNA_pol3_gamma3"/>
    <property type="match status" value="1"/>
</dbReference>
<evidence type="ECO:0000259" key="13">
    <source>
        <dbReference type="SMART" id="SM00382"/>
    </source>
</evidence>
<dbReference type="GO" id="GO:0003887">
    <property type="term" value="F:DNA-directed DNA polymerase activity"/>
    <property type="evidence" value="ECO:0007669"/>
    <property type="project" value="UniProtKB-KW"/>
</dbReference>
<dbReference type="GO" id="GO:0046872">
    <property type="term" value="F:metal ion binding"/>
    <property type="evidence" value="ECO:0007669"/>
    <property type="project" value="UniProtKB-KW"/>
</dbReference>
<dbReference type="Pfam" id="PF13177">
    <property type="entry name" value="DNA_pol3_delta2"/>
    <property type="match status" value="1"/>
</dbReference>
<dbReference type="CDD" id="cd18137">
    <property type="entry name" value="HLD_clamp_pol_III_gamma_tau"/>
    <property type="match status" value="1"/>
</dbReference>
<dbReference type="GeneID" id="92714761"/>
<keyword evidence="9 11" id="KW-0239">DNA-directed DNA polymerase</keyword>
<dbReference type="NCBIfam" id="TIGR02397">
    <property type="entry name" value="dnaX_nterm"/>
    <property type="match status" value="1"/>
</dbReference>
<dbReference type="InterPro" id="IPR008921">
    <property type="entry name" value="DNA_pol3_clamp-load_cplx_C"/>
</dbReference>
<evidence type="ECO:0000313" key="15">
    <source>
        <dbReference type="Proteomes" id="UP000184192"/>
    </source>
</evidence>
<keyword evidence="15" id="KW-1185">Reference proteome</keyword>
<evidence type="ECO:0000256" key="12">
    <source>
        <dbReference type="SAM" id="MobiDB-lite"/>
    </source>
</evidence>
<dbReference type="SUPFAM" id="SSF52540">
    <property type="entry name" value="P-loop containing nucleoside triphosphate hydrolases"/>
    <property type="match status" value="1"/>
</dbReference>
<accession>A0A1M6LQE1</accession>
<dbReference type="FunFam" id="3.40.50.300:FF:000014">
    <property type="entry name" value="DNA polymerase III subunit gamma/tau"/>
    <property type="match status" value="1"/>
</dbReference>
<dbReference type="GO" id="GO:0003677">
    <property type="term" value="F:DNA binding"/>
    <property type="evidence" value="ECO:0007669"/>
    <property type="project" value="InterPro"/>
</dbReference>
<keyword evidence="6 11" id="KW-0547">Nucleotide-binding</keyword>
<evidence type="ECO:0000256" key="1">
    <source>
        <dbReference type="ARBA" id="ARBA00006360"/>
    </source>
</evidence>
<dbReference type="Pfam" id="PF22608">
    <property type="entry name" value="DNAX_ATPase_lid"/>
    <property type="match status" value="1"/>
</dbReference>
<comment type="subunit">
    <text evidence="11">DNA polymerase III contains a core (composed of alpha, epsilon and theta chains) that associates with a tau subunit. This core dimerizes to form the POLIII' complex. PolIII' associates with the gamma complex (composed of gamma, delta, delta', psi and chi chains) and with the beta chain to form the complete DNA polymerase III complex.</text>
</comment>
<dbReference type="Gene3D" id="1.10.8.60">
    <property type="match status" value="1"/>
</dbReference>
<evidence type="ECO:0000256" key="6">
    <source>
        <dbReference type="ARBA" id="ARBA00022741"/>
    </source>
</evidence>
<dbReference type="RefSeq" id="WP_025835321.1">
    <property type="nucleotide sequence ID" value="NZ_CAMTFU010000143.1"/>
</dbReference>
<feature type="region of interest" description="Disordered" evidence="12">
    <location>
        <begin position="384"/>
        <end position="440"/>
    </location>
</feature>
<gene>
    <name evidence="11" type="primary">dnaX</name>
    <name evidence="14" type="ORF">SAMN05444350_15310</name>
</gene>
<evidence type="ECO:0000256" key="3">
    <source>
        <dbReference type="ARBA" id="ARBA00022695"/>
    </source>
</evidence>
<dbReference type="FunFam" id="1.10.8.60:FF:000013">
    <property type="entry name" value="DNA polymerase III subunit gamma/tau"/>
    <property type="match status" value="1"/>
</dbReference>
<evidence type="ECO:0000256" key="7">
    <source>
        <dbReference type="ARBA" id="ARBA00022833"/>
    </source>
</evidence>
<dbReference type="InterPro" id="IPR012763">
    <property type="entry name" value="DNA_pol_III_sug/sutau_N"/>
</dbReference>